<reference evidence="1" key="1">
    <citation type="submission" date="2019-08" db="EMBL/GenBank/DDBJ databases">
        <authorList>
            <person name="Kucharzyk K."/>
            <person name="Murdoch R.W."/>
            <person name="Higgins S."/>
            <person name="Loffler F."/>
        </authorList>
    </citation>
    <scope>NUCLEOTIDE SEQUENCE</scope>
</reference>
<name>A0A644T5H0_9ZZZZ</name>
<dbReference type="EMBL" id="VSSQ01000017">
    <property type="protein sequence ID" value="MPL62186.1"/>
    <property type="molecule type" value="Genomic_DNA"/>
</dbReference>
<comment type="caution">
    <text evidence="1">The sequence shown here is derived from an EMBL/GenBank/DDBJ whole genome shotgun (WGS) entry which is preliminary data.</text>
</comment>
<sequence length="51" mass="6292">MFKKINAIRRALIDSRKCKDWQIARERFKQAPKKSLEELVWHNKFVNLCRF</sequence>
<accession>A0A644T5H0</accession>
<gene>
    <name evidence="1" type="ORF">SDC9_07790</name>
</gene>
<organism evidence="1">
    <name type="scientific">bioreactor metagenome</name>
    <dbReference type="NCBI Taxonomy" id="1076179"/>
    <lineage>
        <taxon>unclassified sequences</taxon>
        <taxon>metagenomes</taxon>
        <taxon>ecological metagenomes</taxon>
    </lineage>
</organism>
<evidence type="ECO:0000313" key="1">
    <source>
        <dbReference type="EMBL" id="MPL62186.1"/>
    </source>
</evidence>
<protein>
    <submittedName>
        <fullName evidence="1">Uncharacterized protein</fullName>
    </submittedName>
</protein>
<proteinExistence type="predicted"/>
<dbReference type="AlphaFoldDB" id="A0A644T5H0"/>